<accession>A0A0A9VX52</accession>
<gene>
    <name evidence="1" type="primary">pnp_3</name>
    <name evidence="1" type="ORF">CM83_104860</name>
</gene>
<dbReference type="GO" id="GO:0016740">
    <property type="term" value="F:transferase activity"/>
    <property type="evidence" value="ECO:0007669"/>
    <property type="project" value="UniProtKB-KW"/>
</dbReference>
<feature type="non-terminal residue" evidence="1">
    <location>
        <position position="100"/>
    </location>
</feature>
<reference evidence="1" key="1">
    <citation type="journal article" date="2014" name="PLoS ONE">
        <title>Transcriptome-Based Identification of ABC Transporters in the Western Tarnished Plant Bug Lygus hesperus.</title>
        <authorList>
            <person name="Hull J.J."/>
            <person name="Chaney K."/>
            <person name="Geib S.M."/>
            <person name="Fabrick J.A."/>
            <person name="Brent C.S."/>
            <person name="Walsh D."/>
            <person name="Lavine L.C."/>
        </authorList>
    </citation>
    <scope>NUCLEOTIDE SEQUENCE</scope>
</reference>
<keyword evidence="1" id="KW-0808">Transferase</keyword>
<dbReference type="AlphaFoldDB" id="A0A0A9VX52"/>
<name>A0A0A9VX52_LYGHE</name>
<proteinExistence type="predicted"/>
<evidence type="ECO:0000313" key="1">
    <source>
        <dbReference type="EMBL" id="JAF99770.1"/>
    </source>
</evidence>
<feature type="non-terminal residue" evidence="1">
    <location>
        <position position="1"/>
    </location>
</feature>
<protein>
    <submittedName>
        <fullName evidence="1">Polyribonucleotide nucleotidyltransferase</fullName>
    </submittedName>
</protein>
<dbReference type="EMBL" id="GBHO01043833">
    <property type="protein sequence ID" value="JAF99770.1"/>
    <property type="molecule type" value="Transcribed_RNA"/>
</dbReference>
<organism evidence="1">
    <name type="scientific">Lygus hesperus</name>
    <name type="common">Western plant bug</name>
    <dbReference type="NCBI Taxonomy" id="30085"/>
    <lineage>
        <taxon>Eukaryota</taxon>
        <taxon>Metazoa</taxon>
        <taxon>Ecdysozoa</taxon>
        <taxon>Arthropoda</taxon>
        <taxon>Hexapoda</taxon>
        <taxon>Insecta</taxon>
        <taxon>Pterygota</taxon>
        <taxon>Neoptera</taxon>
        <taxon>Paraneoptera</taxon>
        <taxon>Hemiptera</taxon>
        <taxon>Heteroptera</taxon>
        <taxon>Panheteroptera</taxon>
        <taxon>Cimicomorpha</taxon>
        <taxon>Miridae</taxon>
        <taxon>Mirini</taxon>
        <taxon>Lygus</taxon>
    </lineage>
</organism>
<reference evidence="1" key="2">
    <citation type="submission" date="2014-07" db="EMBL/GenBank/DDBJ databases">
        <authorList>
            <person name="Hull J."/>
        </authorList>
    </citation>
    <scope>NUCLEOTIDE SEQUENCE</scope>
</reference>
<sequence>SSSSETLETYCPSTEAIGVNLIRLEHVISNLTESINEIKSEKCSLSKRLDTIISSRTEMSFVDKSTITQASESASSISKSASTQTVESAVNRSTKKKVLI</sequence>